<keyword evidence="1" id="KW-0808">Transferase</keyword>
<dbReference type="SUPFAM" id="SSF53335">
    <property type="entry name" value="S-adenosyl-L-methionine-dependent methyltransferases"/>
    <property type="match status" value="1"/>
</dbReference>
<dbReference type="OrthoDB" id="8300214at2759"/>
<keyword evidence="2" id="KW-0949">S-adenosyl-L-methionine</keyword>
<dbReference type="Gene3D" id="3.40.50.150">
    <property type="entry name" value="Vaccinia Virus protein VP39"/>
    <property type="match status" value="1"/>
</dbReference>
<dbReference type="InterPro" id="IPR026669">
    <property type="entry name" value="Arsenite_MeTrfase-like"/>
</dbReference>
<dbReference type="InterPro" id="IPR029063">
    <property type="entry name" value="SAM-dependent_MTases_sf"/>
</dbReference>
<evidence type="ECO:0000259" key="9">
    <source>
        <dbReference type="Pfam" id="PF13847"/>
    </source>
</evidence>
<evidence type="ECO:0000256" key="5">
    <source>
        <dbReference type="ARBA" id="ARBA00034545"/>
    </source>
</evidence>
<sequence>MSSCGNSPQASSDLDVIESMKDYYGKEVRTKDSCATGVTTLTFSPEVRKIVREAFDDVHDEVTVRYYGCGPAIPEAIEGCSILDLGSGSGRDCFALSKLVGPSGHVVGVDMTQEQLEFARGYIDYHTQKFAYSQPNVEFIFGYIEKLVEAGLQQGSIDIIM</sequence>
<dbReference type="Proteomes" id="UP000245119">
    <property type="component" value="Linkage Group LG4"/>
</dbReference>
<dbReference type="EC" id="2.1.1.137" evidence="4"/>
<dbReference type="InterPro" id="IPR025714">
    <property type="entry name" value="Methyltranfer_dom"/>
</dbReference>
<gene>
    <name evidence="10" type="ORF">C0Q70_07440</name>
</gene>
<evidence type="ECO:0000256" key="3">
    <source>
        <dbReference type="ARBA" id="ARBA00034487"/>
    </source>
</evidence>
<evidence type="ECO:0000256" key="1">
    <source>
        <dbReference type="ARBA" id="ARBA00022679"/>
    </source>
</evidence>
<dbReference type="AlphaFoldDB" id="A0A2T7PF40"/>
<evidence type="ECO:0000256" key="6">
    <source>
        <dbReference type="ARBA" id="ARBA00047941"/>
    </source>
</evidence>
<feature type="domain" description="Methyltransferase" evidence="9">
    <location>
        <begin position="78"/>
        <end position="160"/>
    </location>
</feature>
<reference evidence="10 11" key="1">
    <citation type="submission" date="2018-04" db="EMBL/GenBank/DDBJ databases">
        <title>The genome of golden apple snail Pomacea canaliculata provides insight into stress tolerance and invasive adaptation.</title>
        <authorList>
            <person name="Liu C."/>
            <person name="Liu B."/>
            <person name="Ren Y."/>
            <person name="Zhang Y."/>
            <person name="Wang H."/>
            <person name="Li S."/>
            <person name="Jiang F."/>
            <person name="Yin L."/>
            <person name="Zhang G."/>
            <person name="Qian W."/>
            <person name="Fan W."/>
        </authorList>
    </citation>
    <scope>NUCLEOTIDE SEQUENCE [LARGE SCALE GENOMIC DNA]</scope>
    <source>
        <strain evidence="10">SZHN2017</strain>
        <tissue evidence="10">Muscle</tissue>
    </source>
</reference>
<evidence type="ECO:0000256" key="4">
    <source>
        <dbReference type="ARBA" id="ARBA00034521"/>
    </source>
</evidence>
<dbReference type="CDD" id="cd02440">
    <property type="entry name" value="AdoMet_MTases"/>
    <property type="match status" value="1"/>
</dbReference>
<evidence type="ECO:0000256" key="7">
    <source>
        <dbReference type="ARBA" id="ARBA00047943"/>
    </source>
</evidence>
<dbReference type="Pfam" id="PF13847">
    <property type="entry name" value="Methyltransf_31"/>
    <property type="match status" value="1"/>
</dbReference>
<comment type="catalytic activity">
    <reaction evidence="7">
        <text>arsenic triglutathione + 2 [thioredoxin]-dithiol + 2 S-adenosyl-L-methionine + H2O = dimethylarsinous acid + 2 [thioredoxin]-disulfide + 3 glutathione + 2 S-adenosyl-L-homocysteine + 2 H(+)</text>
        <dbReference type="Rhea" id="RHEA:69464"/>
        <dbReference type="Rhea" id="RHEA-COMP:10698"/>
        <dbReference type="Rhea" id="RHEA-COMP:10700"/>
        <dbReference type="ChEBI" id="CHEBI:15377"/>
        <dbReference type="ChEBI" id="CHEBI:15378"/>
        <dbReference type="ChEBI" id="CHEBI:23808"/>
        <dbReference type="ChEBI" id="CHEBI:29950"/>
        <dbReference type="ChEBI" id="CHEBI:50058"/>
        <dbReference type="ChEBI" id="CHEBI:57856"/>
        <dbReference type="ChEBI" id="CHEBI:57925"/>
        <dbReference type="ChEBI" id="CHEBI:59789"/>
        <dbReference type="ChEBI" id="CHEBI:183640"/>
        <dbReference type="EC" id="2.1.1.137"/>
    </reaction>
</comment>
<dbReference type="PANTHER" id="PTHR43675">
    <property type="entry name" value="ARSENITE METHYLTRANSFERASE"/>
    <property type="match status" value="1"/>
</dbReference>
<comment type="caution">
    <text evidence="10">The sequence shown here is derived from an EMBL/GenBank/DDBJ whole genome shotgun (WGS) entry which is preliminary data.</text>
</comment>
<evidence type="ECO:0000313" key="11">
    <source>
        <dbReference type="Proteomes" id="UP000245119"/>
    </source>
</evidence>
<accession>A0A2T7PF40</accession>
<dbReference type="GO" id="GO:0030791">
    <property type="term" value="F:arsenite methyltransferase activity"/>
    <property type="evidence" value="ECO:0007669"/>
    <property type="project" value="UniProtKB-EC"/>
</dbReference>
<evidence type="ECO:0000256" key="8">
    <source>
        <dbReference type="ARBA" id="ARBA00048428"/>
    </source>
</evidence>
<comment type="similarity">
    <text evidence="3">Belongs to the methyltransferase superfamily. Arsenite methyltransferase family.</text>
</comment>
<organism evidence="10 11">
    <name type="scientific">Pomacea canaliculata</name>
    <name type="common">Golden apple snail</name>
    <dbReference type="NCBI Taxonomy" id="400727"/>
    <lineage>
        <taxon>Eukaryota</taxon>
        <taxon>Metazoa</taxon>
        <taxon>Spiralia</taxon>
        <taxon>Lophotrochozoa</taxon>
        <taxon>Mollusca</taxon>
        <taxon>Gastropoda</taxon>
        <taxon>Caenogastropoda</taxon>
        <taxon>Architaenioglossa</taxon>
        <taxon>Ampullarioidea</taxon>
        <taxon>Ampullariidae</taxon>
        <taxon>Pomacea</taxon>
    </lineage>
</organism>
<dbReference type="EMBL" id="PZQS01000004">
    <property type="protein sequence ID" value="PVD32014.1"/>
    <property type="molecule type" value="Genomic_DNA"/>
</dbReference>
<keyword evidence="11" id="KW-1185">Reference proteome</keyword>
<proteinExistence type="inferred from homology"/>
<evidence type="ECO:0000256" key="2">
    <source>
        <dbReference type="ARBA" id="ARBA00022691"/>
    </source>
</evidence>
<dbReference type="PANTHER" id="PTHR43675:SF8">
    <property type="entry name" value="ARSENITE METHYLTRANSFERASE"/>
    <property type="match status" value="1"/>
</dbReference>
<evidence type="ECO:0000313" key="10">
    <source>
        <dbReference type="EMBL" id="PVD32014.1"/>
    </source>
</evidence>
<protein>
    <recommendedName>
        <fullName evidence="5">Arsenite methyltransferase</fullName>
        <ecNumber evidence="4">2.1.1.137</ecNumber>
    </recommendedName>
</protein>
<name>A0A2T7PF40_POMCA</name>
<comment type="catalytic activity">
    <reaction evidence="8">
        <text>arsenic triglutathione + 3 [thioredoxin]-dithiol + 3 S-adenosyl-L-methionine = trimethylarsine + 3 [thioredoxin]-disulfide + 3 glutathione + 3 S-adenosyl-L-homocysteine + 3 H(+)</text>
        <dbReference type="Rhea" id="RHEA:69432"/>
        <dbReference type="Rhea" id="RHEA-COMP:10698"/>
        <dbReference type="Rhea" id="RHEA-COMP:10700"/>
        <dbReference type="ChEBI" id="CHEBI:15378"/>
        <dbReference type="ChEBI" id="CHEBI:27130"/>
        <dbReference type="ChEBI" id="CHEBI:29950"/>
        <dbReference type="ChEBI" id="CHEBI:50058"/>
        <dbReference type="ChEBI" id="CHEBI:57856"/>
        <dbReference type="ChEBI" id="CHEBI:57925"/>
        <dbReference type="ChEBI" id="CHEBI:59789"/>
        <dbReference type="ChEBI" id="CHEBI:183640"/>
        <dbReference type="EC" id="2.1.1.137"/>
    </reaction>
</comment>
<comment type="catalytic activity">
    <reaction evidence="6">
        <text>arsenic triglutathione + [thioredoxin]-dithiol + S-adenosyl-L-methionine + 2 H2O = methylarsonous acid + [thioredoxin]-disulfide + 3 glutathione + S-adenosyl-L-homocysteine + H(+)</text>
        <dbReference type="Rhea" id="RHEA:69460"/>
        <dbReference type="Rhea" id="RHEA-COMP:10698"/>
        <dbReference type="Rhea" id="RHEA-COMP:10700"/>
        <dbReference type="ChEBI" id="CHEBI:15377"/>
        <dbReference type="ChEBI" id="CHEBI:15378"/>
        <dbReference type="ChEBI" id="CHEBI:17826"/>
        <dbReference type="ChEBI" id="CHEBI:29950"/>
        <dbReference type="ChEBI" id="CHEBI:50058"/>
        <dbReference type="ChEBI" id="CHEBI:57856"/>
        <dbReference type="ChEBI" id="CHEBI:57925"/>
        <dbReference type="ChEBI" id="CHEBI:59789"/>
        <dbReference type="ChEBI" id="CHEBI:183640"/>
        <dbReference type="EC" id="2.1.1.137"/>
    </reaction>
</comment>